<dbReference type="GO" id="GO:0090529">
    <property type="term" value="P:cell septum assembly"/>
    <property type="evidence" value="ECO:0007669"/>
    <property type="project" value="InterPro"/>
</dbReference>
<accession>A0A426FLQ1</accession>
<keyword evidence="7" id="KW-0472">Membrane</keyword>
<evidence type="ECO:0000256" key="3">
    <source>
        <dbReference type="ARBA" id="ARBA00022618"/>
    </source>
</evidence>
<dbReference type="OrthoDB" id="9790370at2"/>
<dbReference type="AlphaFoldDB" id="A0A426FLQ1"/>
<dbReference type="Gene3D" id="3.10.20.310">
    <property type="entry name" value="membrane protein fhac"/>
    <property type="match status" value="1"/>
</dbReference>
<gene>
    <name evidence="7" type="primary">ftsQ</name>
    <name evidence="10" type="ORF">EHV23_08315</name>
</gene>
<dbReference type="Pfam" id="PF08478">
    <property type="entry name" value="POTRA_1"/>
    <property type="match status" value="1"/>
</dbReference>
<evidence type="ECO:0000259" key="8">
    <source>
        <dbReference type="Pfam" id="PF03799"/>
    </source>
</evidence>
<dbReference type="RefSeq" id="WP_125095670.1">
    <property type="nucleotide sequence ID" value="NZ_RRUE01000002.1"/>
</dbReference>
<evidence type="ECO:0000256" key="7">
    <source>
        <dbReference type="HAMAP-Rule" id="MF_00911"/>
    </source>
</evidence>
<proteinExistence type="inferred from homology"/>
<name>A0A426FLQ1_9BURK</name>
<evidence type="ECO:0000259" key="9">
    <source>
        <dbReference type="Pfam" id="PF08478"/>
    </source>
</evidence>
<dbReference type="InterPro" id="IPR026579">
    <property type="entry name" value="FtsQ"/>
</dbReference>
<feature type="domain" description="POTRA" evidence="9">
    <location>
        <begin position="60"/>
        <end position="112"/>
    </location>
</feature>
<dbReference type="GO" id="GO:0005886">
    <property type="term" value="C:plasma membrane"/>
    <property type="evidence" value="ECO:0007669"/>
    <property type="project" value="UniProtKB-SubCell"/>
</dbReference>
<dbReference type="HAMAP" id="MF_00911">
    <property type="entry name" value="FtsQ_subfam"/>
    <property type="match status" value="1"/>
</dbReference>
<comment type="subcellular location">
    <subcellularLocation>
        <location evidence="7">Cell inner membrane</location>
        <topology evidence="7">Single-pass type II membrane protein</topology>
    </subcellularLocation>
    <text evidence="7">Localizes to the division septum.</text>
</comment>
<dbReference type="PANTHER" id="PTHR35851:SF1">
    <property type="entry name" value="CELL DIVISION PROTEIN FTSQ"/>
    <property type="match status" value="1"/>
</dbReference>
<keyword evidence="5 7" id="KW-1133">Transmembrane helix</keyword>
<dbReference type="EMBL" id="RRUE01000002">
    <property type="protein sequence ID" value="RRN43458.1"/>
    <property type="molecule type" value="Genomic_DNA"/>
</dbReference>
<evidence type="ECO:0000313" key="11">
    <source>
        <dbReference type="Proteomes" id="UP000270261"/>
    </source>
</evidence>
<comment type="caution">
    <text evidence="10">The sequence shown here is derived from an EMBL/GenBank/DDBJ whole genome shotgun (WGS) entry which is preliminary data.</text>
</comment>
<dbReference type="InterPro" id="IPR005548">
    <property type="entry name" value="Cell_div_FtsQ/DivIB_C"/>
</dbReference>
<protein>
    <recommendedName>
        <fullName evidence="7">Cell division protein FtsQ</fullName>
    </recommendedName>
</protein>
<dbReference type="Gene3D" id="3.40.50.11690">
    <property type="entry name" value="Cell division protein FtsQ/DivIB"/>
    <property type="match status" value="1"/>
</dbReference>
<feature type="transmembrane region" description="Helical" evidence="7">
    <location>
        <begin position="12"/>
        <end position="33"/>
    </location>
</feature>
<dbReference type="GO" id="GO:0032153">
    <property type="term" value="C:cell division site"/>
    <property type="evidence" value="ECO:0007669"/>
    <property type="project" value="UniProtKB-UniRule"/>
</dbReference>
<keyword evidence="2 7" id="KW-0997">Cell inner membrane</keyword>
<reference evidence="10 11" key="1">
    <citation type="submission" date="2018-11" db="EMBL/GenBank/DDBJ databases">
        <title>Genome sequencing of Lautropia sp. KCOM 2505 (= ChDC F240).</title>
        <authorList>
            <person name="Kook J.-K."/>
            <person name="Park S.-N."/>
            <person name="Lim Y.K."/>
        </authorList>
    </citation>
    <scope>NUCLEOTIDE SEQUENCE [LARGE SCALE GENOMIC DNA]</scope>
    <source>
        <strain evidence="10 11">KCOM 2505</strain>
    </source>
</reference>
<dbReference type="Pfam" id="PF03799">
    <property type="entry name" value="FtsQ_DivIB_C"/>
    <property type="match status" value="1"/>
</dbReference>
<keyword evidence="4 7" id="KW-0812">Transmembrane</keyword>
<comment type="subunit">
    <text evidence="7">Part of a complex composed of FtsB, FtsL and FtsQ.</text>
</comment>
<dbReference type="InterPro" id="IPR045335">
    <property type="entry name" value="FtsQ_C_sf"/>
</dbReference>
<evidence type="ECO:0000256" key="5">
    <source>
        <dbReference type="ARBA" id="ARBA00022989"/>
    </source>
</evidence>
<evidence type="ECO:0000313" key="10">
    <source>
        <dbReference type="EMBL" id="RRN43458.1"/>
    </source>
</evidence>
<organism evidence="10 11">
    <name type="scientific">Lautropia dentalis</name>
    <dbReference type="NCBI Taxonomy" id="2490857"/>
    <lineage>
        <taxon>Bacteria</taxon>
        <taxon>Pseudomonadati</taxon>
        <taxon>Pseudomonadota</taxon>
        <taxon>Betaproteobacteria</taxon>
        <taxon>Burkholderiales</taxon>
        <taxon>Burkholderiaceae</taxon>
        <taxon>Lautropia</taxon>
    </lineage>
</organism>
<dbReference type="PANTHER" id="PTHR35851">
    <property type="entry name" value="CELL DIVISION PROTEIN FTSQ"/>
    <property type="match status" value="1"/>
</dbReference>
<dbReference type="Proteomes" id="UP000270261">
    <property type="component" value="Unassembled WGS sequence"/>
</dbReference>
<evidence type="ECO:0000256" key="4">
    <source>
        <dbReference type="ARBA" id="ARBA00022692"/>
    </source>
</evidence>
<comment type="similarity">
    <text evidence="7">Belongs to the FtsQ/DivIB family. FtsQ subfamily.</text>
</comment>
<sequence length="263" mass="29467">MNLWHDPRALNAMANLMLMVAFACLLLAGIWWVSQRSAFDLLAIEVGPVSGRTLDHVDEAAMGTLGANRLEGNFFTVGLDHVRRRFEEVPWVRRAEVRRIWPNRLFVALEEHQVLARWKDDSGRFVNTHGELFAVKPAEVANHQNLLTLSGPDGSQMLVTRRYDELAHQLLPLSMRPVALELSDRQSWTARLDSGITLKLGRDEGVPVADRVARWVTAHPLIQARLNGRAEVVDLRYPNGFAVRAPGALESDGNGAAHRDNLH</sequence>
<comment type="function">
    <text evidence="7">Essential cell division protein. May link together the upstream cell division proteins, which are predominantly cytoplasmic, with the downstream cell division proteins, which are predominantly periplasmic. May control correct divisome assembly.</text>
</comment>
<feature type="domain" description="Cell division protein FtsQ/DivIB C-terminal" evidence="8">
    <location>
        <begin position="116"/>
        <end position="236"/>
    </location>
</feature>
<keyword evidence="6 7" id="KW-0131">Cell cycle</keyword>
<evidence type="ECO:0000256" key="2">
    <source>
        <dbReference type="ARBA" id="ARBA00022519"/>
    </source>
</evidence>
<dbReference type="GO" id="GO:0043093">
    <property type="term" value="P:FtsZ-dependent cytokinesis"/>
    <property type="evidence" value="ECO:0007669"/>
    <property type="project" value="UniProtKB-UniRule"/>
</dbReference>
<evidence type="ECO:0000256" key="1">
    <source>
        <dbReference type="ARBA" id="ARBA00022475"/>
    </source>
</evidence>
<evidence type="ECO:0000256" key="6">
    <source>
        <dbReference type="ARBA" id="ARBA00023306"/>
    </source>
</evidence>
<dbReference type="InterPro" id="IPR013685">
    <property type="entry name" value="POTRA_FtsQ_type"/>
</dbReference>
<keyword evidence="3 7" id="KW-0132">Cell division</keyword>
<keyword evidence="11" id="KW-1185">Reference proteome</keyword>
<keyword evidence="1 7" id="KW-1003">Cell membrane</keyword>